<proteinExistence type="predicted"/>
<keyword evidence="3" id="KW-1185">Reference proteome</keyword>
<feature type="chain" id="PRO_5021719866" description="DUF2613 domain-containing protein" evidence="1">
    <location>
        <begin position="34"/>
        <end position="61"/>
    </location>
</feature>
<evidence type="ECO:0008006" key="4">
    <source>
        <dbReference type="Google" id="ProtNLM"/>
    </source>
</evidence>
<accession>A0A544W4G9</accession>
<sequence>MTIMKKMQKFGFATIIAGGLAASALGLSGAAQADIDHHAFINDITQDVYVPHVDTTVHQSR</sequence>
<dbReference type="Proteomes" id="UP000315759">
    <property type="component" value="Unassembled WGS sequence"/>
</dbReference>
<evidence type="ECO:0000313" key="2">
    <source>
        <dbReference type="EMBL" id="TQR87130.1"/>
    </source>
</evidence>
<keyword evidence="1" id="KW-0732">Signal</keyword>
<protein>
    <recommendedName>
        <fullName evidence="4">DUF2613 domain-containing protein</fullName>
    </recommendedName>
</protein>
<reference evidence="2 3" key="1">
    <citation type="submission" date="2018-10" db="EMBL/GenBank/DDBJ databases">
        <title>Draft genome of Mycobacterium hodleri strain B.</title>
        <authorList>
            <person name="Amande T.J."/>
            <person name="Mcgenity T.J."/>
        </authorList>
    </citation>
    <scope>NUCLEOTIDE SEQUENCE [LARGE SCALE GENOMIC DNA]</scope>
    <source>
        <strain evidence="2 3">B</strain>
    </source>
</reference>
<name>A0A544W4G9_9MYCO</name>
<evidence type="ECO:0000313" key="3">
    <source>
        <dbReference type="Proteomes" id="UP000315759"/>
    </source>
</evidence>
<organism evidence="2 3">
    <name type="scientific">Mycolicibacterium hodleri</name>
    <dbReference type="NCBI Taxonomy" id="49897"/>
    <lineage>
        <taxon>Bacteria</taxon>
        <taxon>Bacillati</taxon>
        <taxon>Actinomycetota</taxon>
        <taxon>Actinomycetes</taxon>
        <taxon>Mycobacteriales</taxon>
        <taxon>Mycobacteriaceae</taxon>
        <taxon>Mycolicibacterium</taxon>
    </lineage>
</organism>
<comment type="caution">
    <text evidence="2">The sequence shown here is derived from an EMBL/GenBank/DDBJ whole genome shotgun (WGS) entry which is preliminary data.</text>
</comment>
<gene>
    <name evidence="2" type="ORF">D8S82_08770</name>
</gene>
<dbReference type="AlphaFoldDB" id="A0A544W4G9"/>
<dbReference type="EMBL" id="VIFX01000008">
    <property type="protein sequence ID" value="TQR87130.1"/>
    <property type="molecule type" value="Genomic_DNA"/>
</dbReference>
<feature type="signal peptide" evidence="1">
    <location>
        <begin position="1"/>
        <end position="33"/>
    </location>
</feature>
<evidence type="ECO:0000256" key="1">
    <source>
        <dbReference type="SAM" id="SignalP"/>
    </source>
</evidence>
<dbReference type="RefSeq" id="WP_079926441.1">
    <property type="nucleotide sequence ID" value="NZ_VIFX01000008.1"/>
</dbReference>